<dbReference type="PROSITE" id="PS50994">
    <property type="entry name" value="INTEGRASE"/>
    <property type="match status" value="1"/>
</dbReference>
<comment type="caution">
    <text evidence="5">The sequence shown here is derived from an EMBL/GenBank/DDBJ whole genome shotgun (WGS) entry which is preliminary data.</text>
</comment>
<dbReference type="GO" id="GO:0003676">
    <property type="term" value="F:nucleic acid binding"/>
    <property type="evidence" value="ECO:0007669"/>
    <property type="project" value="InterPro"/>
</dbReference>
<gene>
    <name evidence="5" type="ORF">FOZ62_028261</name>
</gene>
<accession>A0A7J6UA03</accession>
<feature type="compositionally biased region" description="Polar residues" evidence="2">
    <location>
        <begin position="65"/>
        <end position="84"/>
    </location>
</feature>
<dbReference type="PANTHER" id="PTHR37984:SF5">
    <property type="entry name" value="PROTEIN NYNRIN-LIKE"/>
    <property type="match status" value="1"/>
</dbReference>
<feature type="compositionally biased region" description="Basic and acidic residues" evidence="2">
    <location>
        <begin position="85"/>
        <end position="99"/>
    </location>
</feature>
<organism evidence="5 6">
    <name type="scientific">Perkinsus olseni</name>
    <name type="common">Perkinsus atlanticus</name>
    <dbReference type="NCBI Taxonomy" id="32597"/>
    <lineage>
        <taxon>Eukaryota</taxon>
        <taxon>Sar</taxon>
        <taxon>Alveolata</taxon>
        <taxon>Perkinsozoa</taxon>
        <taxon>Perkinsea</taxon>
        <taxon>Perkinsida</taxon>
        <taxon>Perkinsidae</taxon>
        <taxon>Perkinsus</taxon>
    </lineage>
</organism>
<dbReference type="EMBL" id="JABANM010001740">
    <property type="protein sequence ID" value="KAF4753767.1"/>
    <property type="molecule type" value="Genomic_DNA"/>
</dbReference>
<keyword evidence="1" id="KW-0479">Metal-binding</keyword>
<feature type="region of interest" description="Disordered" evidence="2">
    <location>
        <begin position="523"/>
        <end position="578"/>
    </location>
</feature>
<dbReference type="Pfam" id="PF05380">
    <property type="entry name" value="Peptidase_A17"/>
    <property type="match status" value="1"/>
</dbReference>
<feature type="compositionally biased region" description="Polar residues" evidence="2">
    <location>
        <begin position="2275"/>
        <end position="2284"/>
    </location>
</feature>
<feature type="domain" description="Integrase catalytic" evidence="4">
    <location>
        <begin position="1839"/>
        <end position="2015"/>
    </location>
</feature>
<evidence type="ECO:0000313" key="5">
    <source>
        <dbReference type="EMBL" id="KAF4753767.1"/>
    </source>
</evidence>
<feature type="region of interest" description="Disordered" evidence="2">
    <location>
        <begin position="680"/>
        <end position="704"/>
    </location>
</feature>
<dbReference type="InterPro" id="IPR012337">
    <property type="entry name" value="RNaseH-like_sf"/>
</dbReference>
<dbReference type="InterPro" id="IPR050951">
    <property type="entry name" value="Retrovirus_Pol_polyprotein"/>
</dbReference>
<dbReference type="InterPro" id="IPR043502">
    <property type="entry name" value="DNA/RNA_pol_sf"/>
</dbReference>
<dbReference type="PROSITE" id="PS50158">
    <property type="entry name" value="ZF_CCHC"/>
    <property type="match status" value="1"/>
</dbReference>
<dbReference type="SUPFAM" id="SSF53098">
    <property type="entry name" value="Ribonuclease H-like"/>
    <property type="match status" value="1"/>
</dbReference>
<feature type="region of interest" description="Disordered" evidence="2">
    <location>
        <begin position="1"/>
        <end position="112"/>
    </location>
</feature>
<feature type="compositionally biased region" description="Acidic residues" evidence="2">
    <location>
        <begin position="2290"/>
        <end position="2310"/>
    </location>
</feature>
<name>A0A7J6UA03_PEROL</name>
<dbReference type="SUPFAM" id="SSF56672">
    <property type="entry name" value="DNA/RNA polymerases"/>
    <property type="match status" value="1"/>
</dbReference>
<reference evidence="5 6" key="1">
    <citation type="submission" date="2020-04" db="EMBL/GenBank/DDBJ databases">
        <title>Perkinsus olseni comparative genomics.</title>
        <authorList>
            <person name="Bogema D.R."/>
        </authorList>
    </citation>
    <scope>NUCLEOTIDE SEQUENCE [LARGE SCALE GENOMIC DNA]</scope>
    <source>
        <strain evidence="5">ATCC PRA-205</strain>
    </source>
</reference>
<dbReference type="InterPro" id="IPR001584">
    <property type="entry name" value="Integrase_cat-core"/>
</dbReference>
<evidence type="ECO:0000256" key="1">
    <source>
        <dbReference type="PROSITE-ProRule" id="PRU00047"/>
    </source>
</evidence>
<feature type="compositionally biased region" description="Polar residues" evidence="2">
    <location>
        <begin position="960"/>
        <end position="970"/>
    </location>
</feature>
<dbReference type="GO" id="GO:0015074">
    <property type="term" value="P:DNA integration"/>
    <property type="evidence" value="ECO:0007669"/>
    <property type="project" value="InterPro"/>
</dbReference>
<dbReference type="Proteomes" id="UP000574390">
    <property type="component" value="Unassembled WGS sequence"/>
</dbReference>
<dbReference type="Gene3D" id="4.10.60.10">
    <property type="entry name" value="Zinc finger, CCHC-type"/>
    <property type="match status" value="1"/>
</dbReference>
<keyword evidence="1" id="KW-0863">Zinc-finger</keyword>
<feature type="compositionally biased region" description="Polar residues" evidence="2">
    <location>
        <begin position="2247"/>
        <end position="2256"/>
    </location>
</feature>
<feature type="region of interest" description="Disordered" evidence="2">
    <location>
        <begin position="2204"/>
        <end position="2312"/>
    </location>
</feature>
<dbReference type="InterPro" id="IPR036875">
    <property type="entry name" value="Znf_CCHC_sf"/>
</dbReference>
<evidence type="ECO:0000256" key="2">
    <source>
        <dbReference type="SAM" id="MobiDB-lite"/>
    </source>
</evidence>
<feature type="compositionally biased region" description="Basic and acidic residues" evidence="2">
    <location>
        <begin position="2212"/>
        <end position="2225"/>
    </location>
</feature>
<feature type="domain" description="CCHC-type" evidence="3">
    <location>
        <begin position="611"/>
        <end position="624"/>
    </location>
</feature>
<evidence type="ECO:0000259" key="4">
    <source>
        <dbReference type="PROSITE" id="PS50994"/>
    </source>
</evidence>
<keyword evidence="1" id="KW-0862">Zinc</keyword>
<dbReference type="InterPro" id="IPR008042">
    <property type="entry name" value="Retrotrans_Pao"/>
</dbReference>
<dbReference type="SUPFAM" id="SSF57756">
    <property type="entry name" value="Retrovirus zinc finger-like domains"/>
    <property type="match status" value="1"/>
</dbReference>
<feature type="region of interest" description="Disordered" evidence="2">
    <location>
        <begin position="211"/>
        <end position="260"/>
    </location>
</feature>
<evidence type="ECO:0000313" key="6">
    <source>
        <dbReference type="Proteomes" id="UP000574390"/>
    </source>
</evidence>
<dbReference type="InterPro" id="IPR001878">
    <property type="entry name" value="Znf_CCHC"/>
</dbReference>
<dbReference type="PANTHER" id="PTHR37984">
    <property type="entry name" value="PROTEIN CBG26694"/>
    <property type="match status" value="1"/>
</dbReference>
<feature type="compositionally biased region" description="Basic residues" evidence="2">
    <location>
        <begin position="220"/>
        <end position="229"/>
    </location>
</feature>
<feature type="region of interest" description="Disordered" evidence="2">
    <location>
        <begin position="932"/>
        <end position="970"/>
    </location>
</feature>
<proteinExistence type="predicted"/>
<sequence length="2433" mass="271745">MEDSRTTNNYNDPANPTRPGDGMIPPPLLRDRLPHSEGNEPPPLAGAHTHLEIPSGIHPPMVLPINNTTVAGRSQEQPAANTSDNLHDVEAGDNRELPPRQRLPPGPNRAPQYQLPLDGYPASPAGMIPNQDLAQPRGVGVYPAAYTSEATVATDDWRAEVYQRGQHPVSTDHRAQRLPPPPPHYPHPGDYCGQPRYSEIQQLPPYYVPRRPPQVDSHRVHSRPYGPHHSRSDYAEAAGQTTMPQHQHERGQPVGDPYYPPRVNATSHGYPQQAQLPPYFDALPPTGPAQLQSLPSPFYVPRKRGMSYYGWCEGCGDYRCAAQIAIKEYDSAERVVASLKPRTIFKGPEDTRSGTSFIETMYTETEGHPDVVRYLWLKRYTTSYVWSVLTDGIQPPTRCHRSYGSQLQLLIDRLRHHYDTLGHVQRTSDDLAHCVQGGGTVYRFIQKLETMASELYALGSPVPYRDLKLRLHKGLKSILLRQRLDVDLMNDHMSFEQFRDRVLLHHKQLTNYYGVDYETNEGAARSPGFRPVRTQARPNYARTREQSVESRGGQSSHRDYTPRSSPSPARPRPLQPRSVNIVDEDTEELSEDEHSLRHLLAIRNDVTGFLCFRCHQKGHSAKNCLQAAPAELATRCKVCGNPGHTTDACRVNVEQIVCHRCNNPGHLAYVCGAKLPATAKTTKDPLRRPPTPSTRGAQPRPATKVRANTSVHATFLDDEESRSDHHCHTLRCTPPLDARVQHREGMMTGYITLEDTEVVAIYDTGADVSLITAECLNYVSPDAAVNTNVPSSLSAANGGHLHTIGTVRLRLSTPSTSQVDTFLVTTTRITIGPDGYHIETNYCDTPKTNKVGSDDHVQHMEGDHCEDPPKDHDDYITNYKIKYINQLCLQEGCEPLRYNGLDLPPTTPWFSILYPGSVPTTINDDSLIRGQGRCNHGTSDTTTINQVQAPSSSDHGENEINGSLPPNNNKHMTVVNYDEDDLEEQEDQLQDEDNLPPWEALRRDWVYDETTPLGRAVVRASWKDSTRPPMNYRQAAARGSRCTKRLTSAQQEAFQQALKTYIDRGFCTIVQNNAESNYSEAPLFDACQDAWDSLTKGTHYEGTTVIKPKHFTPAHTVFRDNHPTTPCRIVLDYRVLNKYLLRGGRTQNDLQGTLLLLRGFNYFVSSDISKAFCQMKASLYDLAYANYTCIGDYTILWSSISFGTTNAPNFLECCTYDVTTEIEALQEAGARLSTSPLVDPRLLTDDVLEEVLLLPSRAAFDYIRQGPAIPKDVILLKYVDDLFNGGDTPEQATQANDLSLHMLGGHGFKAEAIKNVRSWSEAVTTDTKAKSLLGYHYRDENLFVVYSGKLPDGVITKREACSALASLYDPLGVFIELDLKGRLLWRCVCEDYKDWSDSVDTNVANDIRSWITECTMASTIGTPRLVQTNPLLVCTDASQDLWGVDIRTMSTTTISSRLLGRGGVFPKPQTPWTIPRKELVALCKGLQLLKLMSLYLPVPTYHRPHQVPLDALAPTLQPRQTRLLCDSEITIYRLRRPANDKRLPAVERRRLIEVRKLCKELNVIILHVPSELNYADSISRARTTKVDIDASAVLNSMTTSSVIYDYRCQYDESAEGDAVEQAPTNPSVSAINEDGIDLPEVDPLPNEQRLELLALMNYAKPTERIDSGQLEDSRFTTCVNDCVLRAQRLDEDTKSLKAILEGKSTTATLGVRATRLHRLSKVCFLDDDGLLRRYPDPRRATETSDEKGLLHLGRTLCSAFLVRVLAVIFHYWYGHLGAKRVHLRLRRDYWRDSMFRLVRLTIGSCIPCLRARATRQHNYLVTRVQSLLTEGLWQIVGADIAGPYGKPSTVTSSTSNAATPSEGSTTNHYLLLVHDYVSGFTVARPLRDTKSTTVAAVLDNIFLEHGSPAVLLTDGDRTILSGKAVKLTLARHGTRHYRLPPYSYYLGFWERAHRDFVEVTRALRASRPITGPDAPARTTESNSYISDYMVAVRAYNNTPRQWANVSPWQLHYGYSSRLPGLHPEMDSSVDWGTLDMHYAETNIVDFVQTNVPLLTEAKEKMETTLGEYLELWRIKQQRHLERYTLDNPNDYEPTLFDLVFVAKRSNTTIGNHLGTYWRGPYTVVELQGSAIVKVIHGILIEGLGGVEANSDRTTAHIPVAYGASESFSLKNVTHAKALQEVVSNYHQKSQRAYLDSDGTLRTMRLTTPSQPDDCRRVSRARDRTALRHANLPVPSPIPSEDGDGAEATTQGVSLSPGSLAEELDSDQPGEYASPPATNSPTIWATPSPEEVTEEAGEDTTDDREPAEELSDPNYVDVTARLRDYFGTSTRHLFGKFMNTSPTVGSVVISTTAPHIGLATVVDNALNDGYIRLQALDVVSEGGIVSTPTLDSVDEYTTPCKAVIYVRPSTTTWTRGRSKQLLDLLASVRNQLSN</sequence>
<feature type="compositionally biased region" description="Polar residues" evidence="2">
    <location>
        <begin position="1"/>
        <end position="14"/>
    </location>
</feature>
<dbReference type="SMART" id="SM00343">
    <property type="entry name" value="ZnF_C2HC"/>
    <property type="match status" value="3"/>
</dbReference>
<protein>
    <submittedName>
        <fullName evidence="5">Uncharacterized protein</fullName>
    </submittedName>
</protein>
<dbReference type="Gene3D" id="3.30.420.10">
    <property type="entry name" value="Ribonuclease H-like superfamily/Ribonuclease H"/>
    <property type="match status" value="1"/>
</dbReference>
<evidence type="ECO:0000259" key="3">
    <source>
        <dbReference type="PROSITE" id="PS50158"/>
    </source>
</evidence>
<dbReference type="InterPro" id="IPR036397">
    <property type="entry name" value="RNaseH_sf"/>
</dbReference>
<feature type="compositionally biased region" description="Polar residues" evidence="2">
    <location>
        <begin position="936"/>
        <end position="953"/>
    </location>
</feature>
<dbReference type="GO" id="GO:0008270">
    <property type="term" value="F:zinc ion binding"/>
    <property type="evidence" value="ECO:0007669"/>
    <property type="project" value="UniProtKB-KW"/>
</dbReference>
<feature type="compositionally biased region" description="Basic and acidic residues" evidence="2">
    <location>
        <begin position="29"/>
        <end position="38"/>
    </location>
</feature>